<organism evidence="4 5">
    <name type="scientific">Chitinophaga filiformis</name>
    <name type="common">Myxococcus filiformis</name>
    <name type="synonym">Flexibacter filiformis</name>
    <dbReference type="NCBI Taxonomy" id="104663"/>
    <lineage>
        <taxon>Bacteria</taxon>
        <taxon>Pseudomonadati</taxon>
        <taxon>Bacteroidota</taxon>
        <taxon>Chitinophagia</taxon>
        <taxon>Chitinophagales</taxon>
        <taxon>Chitinophagaceae</taxon>
        <taxon>Chitinophaga</taxon>
    </lineage>
</organism>
<dbReference type="InterPro" id="IPR001064">
    <property type="entry name" value="Beta/gamma_crystallin"/>
</dbReference>
<dbReference type="Proteomes" id="UP000830198">
    <property type="component" value="Chromosome"/>
</dbReference>
<comment type="similarity">
    <text evidence="1">Belongs to the beta/gamma-crystallin family.</text>
</comment>
<sequence>MIKKFTRLCIKSFIIPVLIAAGHLTVLAQSGIYGGGPIYKNRSYAINELRNSGYTYVVVWTIHIDASGNFNFNAEFPLVQNGAYIGGNSYPNFVDDMARLKSAPTTINRLEFCLSGWGSSTFANIKNLIASQGTGSSSILYRNFQALRNTFPMVDAIGFDDESTYDVNSSTALAVMLGNLGFKVSLVPYTNSGFWTSVAANTNNQRPGTIDRIDLQCYSGGRNNSPCNWNFGTIPVYAGLWDAEKTSAQVQSQLSSWKNSCSTRIRGGFIWLYDDIDNSTQTAAYATAIRNVFGGGNLNTAAVTFYRDCNYGGLGVSLPAGDYTLARLLSYGIRNDDISSVNVNSGYSTRMYVNDNFGGNSLALTTSNDCLVDEGWNDLASSLIVRAGSGARTADNTAQRTSIPSAPLVKGFILYPNPANSELILAADEDLTGVFMQVFDMTGRPVMSVRNTTNRLDLSRLRPGVYTLVFNRNGSKITRQFIKQ</sequence>
<evidence type="ECO:0000256" key="2">
    <source>
        <dbReference type="ARBA" id="ARBA00022737"/>
    </source>
</evidence>
<dbReference type="SUPFAM" id="SSF49695">
    <property type="entry name" value="gamma-Crystallin-like"/>
    <property type="match status" value="1"/>
</dbReference>
<evidence type="ECO:0000313" key="5">
    <source>
        <dbReference type="Proteomes" id="UP000830198"/>
    </source>
</evidence>
<reference evidence="4 5" key="1">
    <citation type="submission" date="2022-04" db="EMBL/GenBank/DDBJ databases">
        <title>The arsenic-methylating capacity of Chitinophaga filiformis YT5 during chitin decomposition.</title>
        <authorList>
            <person name="Chen G."/>
            <person name="Liang Y."/>
        </authorList>
    </citation>
    <scope>NUCLEOTIDE SEQUENCE [LARGE SCALE GENOMIC DNA]</scope>
    <source>
        <strain evidence="4 5">YT5</strain>
    </source>
</reference>
<evidence type="ECO:0000259" key="3">
    <source>
        <dbReference type="PROSITE" id="PS50915"/>
    </source>
</evidence>
<dbReference type="InterPro" id="IPR011024">
    <property type="entry name" value="G_crystallin-like"/>
</dbReference>
<dbReference type="InterPro" id="IPR026444">
    <property type="entry name" value="Secre_tail"/>
</dbReference>
<accession>A0ABY4I799</accession>
<proteinExistence type="inferred from homology"/>
<keyword evidence="5" id="KW-1185">Reference proteome</keyword>
<gene>
    <name evidence="4" type="ORF">MYF79_10800</name>
</gene>
<evidence type="ECO:0000313" key="4">
    <source>
        <dbReference type="EMBL" id="UPK71770.1"/>
    </source>
</evidence>
<dbReference type="Pfam" id="PF18962">
    <property type="entry name" value="Por_Secre_tail"/>
    <property type="match status" value="1"/>
</dbReference>
<dbReference type="Gene3D" id="2.60.20.10">
    <property type="entry name" value="Crystallins"/>
    <property type="match status" value="1"/>
</dbReference>
<evidence type="ECO:0000256" key="1">
    <source>
        <dbReference type="ARBA" id="ARBA00009646"/>
    </source>
</evidence>
<name>A0ABY4I799_CHIFI</name>
<dbReference type="RefSeq" id="WP_247813884.1">
    <property type="nucleotide sequence ID" value="NZ_CP095855.1"/>
</dbReference>
<dbReference type="PROSITE" id="PS50915">
    <property type="entry name" value="CRYSTALLIN_BETA_GAMMA"/>
    <property type="match status" value="1"/>
</dbReference>
<keyword evidence="2" id="KW-0677">Repeat</keyword>
<dbReference type="NCBIfam" id="TIGR04183">
    <property type="entry name" value="Por_Secre_tail"/>
    <property type="match status" value="1"/>
</dbReference>
<feature type="domain" description="Beta/gamma crystallin 'Greek key'" evidence="3">
    <location>
        <begin position="301"/>
        <end position="345"/>
    </location>
</feature>
<protein>
    <submittedName>
        <fullName evidence="4">T9SS type A sorting domain-containing protein</fullName>
    </submittedName>
</protein>
<dbReference type="EMBL" id="CP095855">
    <property type="protein sequence ID" value="UPK71770.1"/>
    <property type="molecule type" value="Genomic_DNA"/>
</dbReference>